<evidence type="ECO:0000259" key="6">
    <source>
        <dbReference type="Pfam" id="PF02826"/>
    </source>
</evidence>
<evidence type="ECO:0000256" key="1">
    <source>
        <dbReference type="ARBA" id="ARBA00005854"/>
    </source>
</evidence>
<comment type="similarity">
    <text evidence="1 4">Belongs to the D-isomer specific 2-hydroxyacid dehydrogenase family.</text>
</comment>
<dbReference type="SUPFAM" id="SSF51735">
    <property type="entry name" value="NAD(P)-binding Rossmann-fold domains"/>
    <property type="match status" value="1"/>
</dbReference>
<accession>A0A6J4N8J5</accession>
<feature type="domain" description="D-isomer specific 2-hydroxyacid dehydrogenase NAD-binding" evidence="6">
    <location>
        <begin position="111"/>
        <end position="292"/>
    </location>
</feature>
<dbReference type="InterPro" id="IPR050857">
    <property type="entry name" value="D-2-hydroxyacid_DH"/>
</dbReference>
<name>A0A6J4N8J5_9BACT</name>
<feature type="domain" description="D-isomer specific 2-hydroxyacid dehydrogenase catalytic" evidence="5">
    <location>
        <begin position="12"/>
        <end position="319"/>
    </location>
</feature>
<proteinExistence type="inferred from homology"/>
<gene>
    <name evidence="7" type="ORF">AVDCRST_MAG64-634</name>
</gene>
<dbReference type="InterPro" id="IPR036291">
    <property type="entry name" value="NAD(P)-bd_dom_sf"/>
</dbReference>
<dbReference type="Pfam" id="PF02826">
    <property type="entry name" value="2-Hacid_dh_C"/>
    <property type="match status" value="1"/>
</dbReference>
<dbReference type="Pfam" id="PF00389">
    <property type="entry name" value="2-Hacid_dh"/>
    <property type="match status" value="1"/>
</dbReference>
<dbReference type="Gene3D" id="3.40.50.720">
    <property type="entry name" value="NAD(P)-binding Rossmann-like Domain"/>
    <property type="match status" value="2"/>
</dbReference>
<dbReference type="PROSITE" id="PS00671">
    <property type="entry name" value="D_2_HYDROXYACID_DH_3"/>
    <property type="match status" value="1"/>
</dbReference>
<organism evidence="7">
    <name type="scientific">uncultured Phycisphaerae bacterium</name>
    <dbReference type="NCBI Taxonomy" id="904963"/>
    <lineage>
        <taxon>Bacteria</taxon>
        <taxon>Pseudomonadati</taxon>
        <taxon>Planctomycetota</taxon>
        <taxon>Phycisphaerae</taxon>
        <taxon>environmental samples</taxon>
    </lineage>
</organism>
<dbReference type="PANTHER" id="PTHR42789">
    <property type="entry name" value="D-ISOMER SPECIFIC 2-HYDROXYACID DEHYDROGENASE FAMILY PROTEIN (AFU_ORTHOLOGUE AFUA_6G10090)"/>
    <property type="match status" value="1"/>
</dbReference>
<protein>
    <submittedName>
        <fullName evidence="7">D-3-phosphoglycerate dehydrogenase</fullName>
        <ecNumber evidence="7">1.1.1.95</ecNumber>
    </submittedName>
</protein>
<reference evidence="7" key="1">
    <citation type="submission" date="2020-02" db="EMBL/GenBank/DDBJ databases">
        <authorList>
            <person name="Meier V. D."/>
        </authorList>
    </citation>
    <scope>NUCLEOTIDE SEQUENCE</scope>
    <source>
        <strain evidence="7">AVDCRST_MAG64</strain>
    </source>
</reference>
<evidence type="ECO:0000256" key="3">
    <source>
        <dbReference type="ARBA" id="ARBA00023027"/>
    </source>
</evidence>
<dbReference type="GO" id="GO:0004617">
    <property type="term" value="F:phosphoglycerate dehydrogenase activity"/>
    <property type="evidence" value="ECO:0007669"/>
    <property type="project" value="UniProtKB-EC"/>
</dbReference>
<dbReference type="SUPFAM" id="SSF52283">
    <property type="entry name" value="Formate/glycerate dehydrogenase catalytic domain-like"/>
    <property type="match status" value="1"/>
</dbReference>
<dbReference type="PANTHER" id="PTHR42789:SF1">
    <property type="entry name" value="D-ISOMER SPECIFIC 2-HYDROXYACID DEHYDROGENASE FAMILY PROTEIN (AFU_ORTHOLOGUE AFUA_6G10090)"/>
    <property type="match status" value="1"/>
</dbReference>
<sequence>MTTPLRDRVVLVTEGSDPVPLDWLRGQVRVVEAGLDDPALPDRLREADGMVVRTYTRVDDALLGRAPKLKVVGRGGVGLENIDVAACRARGVEVVYTPDANTLAVGDFVVGYMLQLLRPWAPFRERAYDPKEFKRIRNTVRGRQLNELTIGILGMGRVGRRVGHLAANGFGMRVIYNDLLDAARGEMPPVPFPATAVDKATLYREADVLTIHVDMRPGNEHLVGRDALALMKPTSVVLNTSRGEVLDAAALAEAIRGERIAGAALDVFAPEPPPADFPLLALDNVILTPHLAARTGTALENMSWVVRDVVAVLEGRAPKYPAPGTARSSDSR</sequence>
<keyword evidence="3" id="KW-0520">NAD</keyword>
<dbReference type="GO" id="GO:0051287">
    <property type="term" value="F:NAD binding"/>
    <property type="evidence" value="ECO:0007669"/>
    <property type="project" value="InterPro"/>
</dbReference>
<dbReference type="InterPro" id="IPR006140">
    <property type="entry name" value="D-isomer_DH_NAD-bd"/>
</dbReference>
<evidence type="ECO:0000259" key="5">
    <source>
        <dbReference type="Pfam" id="PF00389"/>
    </source>
</evidence>
<dbReference type="InterPro" id="IPR006139">
    <property type="entry name" value="D-isomer_2_OHA_DH_cat_dom"/>
</dbReference>
<dbReference type="InterPro" id="IPR029753">
    <property type="entry name" value="D-isomer_DH_CS"/>
</dbReference>
<dbReference type="EC" id="1.1.1.95" evidence="7"/>
<keyword evidence="2 4" id="KW-0560">Oxidoreductase</keyword>
<evidence type="ECO:0000256" key="2">
    <source>
        <dbReference type="ARBA" id="ARBA00023002"/>
    </source>
</evidence>
<dbReference type="EMBL" id="CADCUQ010000161">
    <property type="protein sequence ID" value="CAA9380789.1"/>
    <property type="molecule type" value="Genomic_DNA"/>
</dbReference>
<evidence type="ECO:0000256" key="4">
    <source>
        <dbReference type="RuleBase" id="RU003719"/>
    </source>
</evidence>
<evidence type="ECO:0000313" key="7">
    <source>
        <dbReference type="EMBL" id="CAA9380789.1"/>
    </source>
</evidence>
<dbReference type="AlphaFoldDB" id="A0A6J4N8J5"/>